<dbReference type="Gene3D" id="2.60.40.10">
    <property type="entry name" value="Immunoglobulins"/>
    <property type="match status" value="4"/>
</dbReference>
<dbReference type="InterPro" id="IPR000421">
    <property type="entry name" value="FA58C"/>
</dbReference>
<evidence type="ECO:0000313" key="7">
    <source>
        <dbReference type="Proteomes" id="UP000029518"/>
    </source>
</evidence>
<dbReference type="InterPro" id="IPR036116">
    <property type="entry name" value="FN3_sf"/>
</dbReference>
<dbReference type="Pfam" id="PF13385">
    <property type="entry name" value="Laminin_G_3"/>
    <property type="match status" value="1"/>
</dbReference>
<evidence type="ECO:0000256" key="1">
    <source>
        <dbReference type="ARBA" id="ARBA00009865"/>
    </source>
</evidence>
<dbReference type="KEGG" id="pbd:PBOR_13910"/>
<dbReference type="InterPro" id="IPR013783">
    <property type="entry name" value="Ig-like_fold"/>
</dbReference>
<organism evidence="6 7">
    <name type="scientific">Paenibacillus borealis</name>
    <dbReference type="NCBI Taxonomy" id="160799"/>
    <lineage>
        <taxon>Bacteria</taxon>
        <taxon>Bacillati</taxon>
        <taxon>Bacillota</taxon>
        <taxon>Bacilli</taxon>
        <taxon>Bacillales</taxon>
        <taxon>Paenibacillaceae</taxon>
        <taxon>Paenibacillus</taxon>
    </lineage>
</organism>
<name>A0A089LFL7_PAEBO</name>
<evidence type="ECO:0000259" key="4">
    <source>
        <dbReference type="PROSITE" id="PS50022"/>
    </source>
</evidence>
<keyword evidence="2" id="KW-0378">Hydrolase</keyword>
<dbReference type="InterPro" id="IPR013320">
    <property type="entry name" value="ConA-like_dom_sf"/>
</dbReference>
<dbReference type="SUPFAM" id="SSF75005">
    <property type="entry name" value="Arabinanase/levansucrase/invertase"/>
    <property type="match status" value="1"/>
</dbReference>
<accession>A0A089LFL7</accession>
<dbReference type="Pfam" id="PF22633">
    <property type="entry name" value="F5_F8_type_C_2"/>
    <property type="match status" value="1"/>
</dbReference>
<dbReference type="CDD" id="cd00063">
    <property type="entry name" value="FN3"/>
    <property type="match status" value="4"/>
</dbReference>
<gene>
    <name evidence="6" type="ORF">PBOR_13910</name>
</gene>
<evidence type="ECO:0000256" key="2">
    <source>
        <dbReference type="ARBA" id="ARBA00022801"/>
    </source>
</evidence>
<dbReference type="InterPro" id="IPR023296">
    <property type="entry name" value="Glyco_hydro_beta-prop_sf"/>
</dbReference>
<keyword evidence="7" id="KW-1185">Reference proteome</keyword>
<dbReference type="PROSITE" id="PS50022">
    <property type="entry name" value="FA58C_3"/>
    <property type="match status" value="1"/>
</dbReference>
<dbReference type="InterPro" id="IPR011081">
    <property type="entry name" value="Big_4"/>
</dbReference>
<proteinExistence type="inferred from homology"/>
<dbReference type="Gene3D" id="2.60.120.200">
    <property type="match status" value="1"/>
</dbReference>
<dbReference type="EMBL" id="CP009285">
    <property type="protein sequence ID" value="AIQ57903.1"/>
    <property type="molecule type" value="Genomic_DNA"/>
</dbReference>
<sequence>MKKINKGISGLLAGLLVFGGPITAFGAAGSEYITPPNASLLVQYDFNETSGTIAHDSSGHGYDGVLSSGAAWTSQSKNYGAMSLDGTSNGYLTIPNGVMNGVHNVTVTADVYLRSGANGFITGLGSDTSKYVYLKTSSEGGLKTSKGDEHFSGSALPNNSWTHFAVVVDSDNHKEYLYVNGSLAISKSITGDPSEIYDASKALSGYIGKSFWSDPYVNGIVDNYRIYGSALNASQISALAVMTVDTSSVSSVDIGTTPGSAPVLPSFVKLANSDGTMQNIPVTWEAILPSKYEKPGSFDVIGHLNSVSPELTAIAHVAVMAKPVLSGSATSKTSVSLNWAAIDNATSYQIYRSSTSGSGYQQVYNGPATSYEDQGLNMATTYYYVMTGSIGQVQSVYSNELAVSTETEITAAPAGLAQNPYKFPYRTQFTWNPVPLADKYNIYRSESEEGTYTLIGNTANTTYEDLDVYQDSTYYYKVTSVNRAGESVKSASLKATTSKDTVPKTVLTSTGQTESTVSLNWQPMPDATSYTVYRSMTAGSGYSPVDTGMKTSYVDNNLITGSSYYYVVTYTSPLGTSVYSNEVKVTTASVSVSAPSALKVTASYINAVSLSWNKVIGATSFNVYRSNAADGEYIKIAGSADNMYKDSGLEPGTTYYYKLSSVNGGGESKLSIAIAATTSSADDLIYNNEAIKYDTDGNVLPSGGEGFLQVGDTYYMYSGVSTEGQSVNNLGVYSSKDLVHWKYENTVFSSETVDENGNHPPELTNGFKNERVKVVYDDKLDKYIMVFHYENAVDYSLGMITVSMSDSPTEPFTYIKTYHPDGMEARDGTLYKDVDGSVYYIVTANRAPDGANSKLTMFRFADDYRSAKQVYNIYGGPDFNGTYAGREAPAIVKRDGIYYLITSNAAGWFPSQAMYSTAEAATLADTTASSWKGDTPVNPWGGKDLGKGFLVGNSVAFSSQSTYLMPVTGTHGTSYILMSDRLKSPLEAGGTVWFPVQIDNGKLSFDYSPTIKINTTTGEVANVYEGSLISQGKPAQASNVKPSSDGVDYTANLANDGDYSTEWSANGSNYPAWWSVDLGQNYNINQVQLSWYLIGGSEGIYNYKIWVSDDGVNYTLALDHSSGNAYYGFNSDQLSDVTGRYVKVEILGCSVWWYEPQLYEVKIFGSAVEHSVSITTPDSKGSYVYQIPYSIYNFPATSDYTLNLGNVSIQMPISVLFEKQGTGTLTVSQDKTSPETATNITAAAASASQEVAGTFDLNMKNSVTGAVHDLGTAVQVTVHLTPEMLAKLEGKGTPGLYYYDAENNSLSKTDAAFNLNDNTATFTTTHLSTFVVTADISQTNQNNAETVIALINNLPADISLSDEAAVAGARAAYNALTDQQKSLVPADVQNKLAAAELTITRLKNREVSSITVESNILLVGRYAFDLSVKAAVSGYSLNNFINAAQTVYHADGVNHVYFKLAGKWYDIVNDPAMITPLDPSTINGDGLFDHMNMQ</sequence>
<protein>
    <recommendedName>
        <fullName evidence="8">F5/8 type C domain-containing protein</fullName>
    </recommendedName>
</protein>
<dbReference type="Pfam" id="PF04616">
    <property type="entry name" value="Glyco_hydro_43"/>
    <property type="match status" value="1"/>
</dbReference>
<dbReference type="Gene3D" id="2.115.10.20">
    <property type="entry name" value="Glycosyl hydrolase domain, family 43"/>
    <property type="match status" value="1"/>
</dbReference>
<feature type="domain" description="Fibronectin type-III" evidence="5">
    <location>
        <begin position="412"/>
        <end position="500"/>
    </location>
</feature>
<keyword evidence="3" id="KW-0326">Glycosidase</keyword>
<dbReference type="Proteomes" id="UP000029518">
    <property type="component" value="Chromosome"/>
</dbReference>
<reference evidence="6" key="1">
    <citation type="submission" date="2014-08" db="EMBL/GenBank/DDBJ databases">
        <title>Comparative genomics of the Paenibacillus odorifer group.</title>
        <authorList>
            <person name="den Bakker H.C."/>
            <person name="Tsai Y.-C.Y.-C."/>
            <person name="Martin N."/>
            <person name="Korlach J."/>
            <person name="Wiedmann M."/>
        </authorList>
    </citation>
    <scope>NUCLEOTIDE SEQUENCE [LARGE SCALE GENOMIC DNA]</scope>
    <source>
        <strain evidence="6">DSM 13188</strain>
    </source>
</reference>
<feature type="domain" description="Fibronectin type-III" evidence="5">
    <location>
        <begin position="319"/>
        <end position="408"/>
    </location>
</feature>
<evidence type="ECO:0000259" key="5">
    <source>
        <dbReference type="PROSITE" id="PS50853"/>
    </source>
</evidence>
<dbReference type="GO" id="GO:0004553">
    <property type="term" value="F:hydrolase activity, hydrolyzing O-glycosyl compounds"/>
    <property type="evidence" value="ECO:0007669"/>
    <property type="project" value="InterPro"/>
</dbReference>
<dbReference type="PANTHER" id="PTHR22925:SF3">
    <property type="entry name" value="GLYCOSYL HYDROLASE FAMILY PROTEIN 43"/>
    <property type="match status" value="1"/>
</dbReference>
<dbReference type="InterPro" id="IPR008979">
    <property type="entry name" value="Galactose-bd-like_sf"/>
</dbReference>
<feature type="domain" description="F5/8 type C" evidence="4">
    <location>
        <begin position="1016"/>
        <end position="1166"/>
    </location>
</feature>
<dbReference type="Pfam" id="PF00041">
    <property type="entry name" value="fn3"/>
    <property type="match status" value="1"/>
</dbReference>
<dbReference type="PANTHER" id="PTHR22925">
    <property type="entry name" value="GLYCOSYL HYDROLASE 43 FAMILY MEMBER"/>
    <property type="match status" value="1"/>
</dbReference>
<evidence type="ECO:0000313" key="6">
    <source>
        <dbReference type="EMBL" id="AIQ57903.1"/>
    </source>
</evidence>
<dbReference type="SUPFAM" id="SSF49899">
    <property type="entry name" value="Concanavalin A-like lectins/glucanases"/>
    <property type="match status" value="1"/>
</dbReference>
<dbReference type="GO" id="GO:0005975">
    <property type="term" value="P:carbohydrate metabolic process"/>
    <property type="evidence" value="ECO:0007669"/>
    <property type="project" value="InterPro"/>
</dbReference>
<dbReference type="OrthoDB" id="273314at2"/>
<evidence type="ECO:0000256" key="3">
    <source>
        <dbReference type="ARBA" id="ARBA00023295"/>
    </source>
</evidence>
<dbReference type="Gene3D" id="2.60.120.260">
    <property type="entry name" value="Galactose-binding domain-like"/>
    <property type="match status" value="1"/>
</dbReference>
<comment type="similarity">
    <text evidence="1">Belongs to the glycosyl hydrolase 43 family.</text>
</comment>
<dbReference type="RefSeq" id="WP_042212302.1">
    <property type="nucleotide sequence ID" value="NZ_CP009285.1"/>
</dbReference>
<feature type="domain" description="Fibronectin type-III" evidence="5">
    <location>
        <begin position="594"/>
        <end position="681"/>
    </location>
</feature>
<evidence type="ECO:0008006" key="8">
    <source>
        <dbReference type="Google" id="ProtNLM"/>
    </source>
</evidence>
<dbReference type="SUPFAM" id="SSF49265">
    <property type="entry name" value="Fibronectin type III"/>
    <property type="match status" value="2"/>
</dbReference>
<dbReference type="Pfam" id="PF07532">
    <property type="entry name" value="Big_4"/>
    <property type="match status" value="1"/>
</dbReference>
<feature type="domain" description="Fibronectin type-III" evidence="5">
    <location>
        <begin position="503"/>
        <end position="590"/>
    </location>
</feature>
<dbReference type="SUPFAM" id="SSF49785">
    <property type="entry name" value="Galactose-binding domain-like"/>
    <property type="match status" value="1"/>
</dbReference>
<dbReference type="HOGENOM" id="CLU_248976_0_0_9"/>
<dbReference type="CDD" id="cd18822">
    <property type="entry name" value="GH43_CtGH43-like"/>
    <property type="match status" value="1"/>
</dbReference>
<dbReference type="InterPro" id="IPR006710">
    <property type="entry name" value="Glyco_hydro_43"/>
</dbReference>
<dbReference type="SMART" id="SM00060">
    <property type="entry name" value="FN3"/>
    <property type="match status" value="3"/>
</dbReference>
<dbReference type="InterPro" id="IPR003961">
    <property type="entry name" value="FN3_dom"/>
</dbReference>
<dbReference type="PROSITE" id="PS50853">
    <property type="entry name" value="FN3"/>
    <property type="match status" value="4"/>
</dbReference>